<gene>
    <name evidence="2" type="ORF">A1Q1_04025</name>
</gene>
<dbReference type="RefSeq" id="XP_014177877.1">
    <property type="nucleotide sequence ID" value="XM_014322402.1"/>
</dbReference>
<comment type="caution">
    <text evidence="2">The sequence shown here is derived from an EMBL/GenBank/DDBJ whole genome shotgun (WGS) entry which is preliminary data.</text>
</comment>
<sequence length="80" mass="8621">MELAPGSLRSNLDDRKRKVHKGLGPPRYQPGTSQENSDPPRDIGSPLAGRAGQTHAAQRKRHRDTQRSSASGIDPGKNPG</sequence>
<reference evidence="2 3" key="1">
    <citation type="journal article" date="2012" name="Eukaryot. Cell">
        <title>Draft genome sequence of CBS 2479, the standard type strain of Trichosporon asahii.</title>
        <authorList>
            <person name="Yang R.Y."/>
            <person name="Li H.T."/>
            <person name="Zhu H."/>
            <person name="Zhou G.P."/>
            <person name="Wang M."/>
            <person name="Wang L."/>
        </authorList>
    </citation>
    <scope>NUCLEOTIDE SEQUENCE [LARGE SCALE GENOMIC DNA]</scope>
    <source>
        <strain evidence="3">ATCC 90039 / CBS 2479 / JCM 2466 / KCTC 7840 / NCYC 2677 / UAMH 7654</strain>
    </source>
</reference>
<dbReference type="AlphaFoldDB" id="J6EWI0"/>
<dbReference type="KEGG" id="tasa:A1Q1_04025"/>
<proteinExistence type="predicted"/>
<dbReference type="VEuPathDB" id="FungiDB:A1Q1_04025"/>
<organism evidence="2 3">
    <name type="scientific">Trichosporon asahii var. asahii (strain ATCC 90039 / CBS 2479 / JCM 2466 / KCTC 7840 / NBRC 103889/ NCYC 2677 / UAMH 7654)</name>
    <name type="common">Yeast</name>
    <dbReference type="NCBI Taxonomy" id="1186058"/>
    <lineage>
        <taxon>Eukaryota</taxon>
        <taxon>Fungi</taxon>
        <taxon>Dikarya</taxon>
        <taxon>Basidiomycota</taxon>
        <taxon>Agaricomycotina</taxon>
        <taxon>Tremellomycetes</taxon>
        <taxon>Trichosporonales</taxon>
        <taxon>Trichosporonaceae</taxon>
        <taxon>Trichosporon</taxon>
    </lineage>
</organism>
<accession>J6EWI0</accession>
<evidence type="ECO:0000256" key="1">
    <source>
        <dbReference type="SAM" id="MobiDB-lite"/>
    </source>
</evidence>
<dbReference type="Proteomes" id="UP000002748">
    <property type="component" value="Unassembled WGS sequence"/>
</dbReference>
<protein>
    <submittedName>
        <fullName evidence="2">Uncharacterized protein</fullName>
    </submittedName>
</protein>
<dbReference type="GeneID" id="25987538"/>
<dbReference type="EMBL" id="ALBS01000261">
    <property type="protein sequence ID" value="EJT47167.1"/>
    <property type="molecule type" value="Genomic_DNA"/>
</dbReference>
<evidence type="ECO:0000313" key="2">
    <source>
        <dbReference type="EMBL" id="EJT47167.1"/>
    </source>
</evidence>
<dbReference type="HOGENOM" id="CLU_2591483_0_0_1"/>
<feature type="region of interest" description="Disordered" evidence="1">
    <location>
        <begin position="1"/>
        <end position="80"/>
    </location>
</feature>
<evidence type="ECO:0000313" key="3">
    <source>
        <dbReference type="Proteomes" id="UP000002748"/>
    </source>
</evidence>
<name>J6EWI0_TRIAS</name>